<protein>
    <submittedName>
        <fullName evidence="2">Uncharacterized protein</fullName>
    </submittedName>
</protein>
<evidence type="ECO:0000313" key="2">
    <source>
        <dbReference type="EMBL" id="GBO24841.1"/>
    </source>
</evidence>
<feature type="compositionally biased region" description="Polar residues" evidence="1">
    <location>
        <begin position="307"/>
        <end position="319"/>
    </location>
</feature>
<dbReference type="Proteomes" id="UP000499080">
    <property type="component" value="Unassembled WGS sequence"/>
</dbReference>
<keyword evidence="3" id="KW-1185">Reference proteome</keyword>
<dbReference type="AlphaFoldDB" id="A0A4Y2VJK0"/>
<feature type="region of interest" description="Disordered" evidence="1">
    <location>
        <begin position="280"/>
        <end position="319"/>
    </location>
</feature>
<evidence type="ECO:0000313" key="3">
    <source>
        <dbReference type="Proteomes" id="UP000499080"/>
    </source>
</evidence>
<reference evidence="2 3" key="1">
    <citation type="journal article" date="2019" name="Sci. Rep.">
        <title>Orb-weaving spider Araneus ventricosus genome elucidates the spidroin gene catalogue.</title>
        <authorList>
            <person name="Kono N."/>
            <person name="Nakamura H."/>
            <person name="Ohtoshi R."/>
            <person name="Moran D.A.P."/>
            <person name="Shinohara A."/>
            <person name="Yoshida Y."/>
            <person name="Fujiwara M."/>
            <person name="Mori M."/>
            <person name="Tomita M."/>
            <person name="Arakawa K."/>
        </authorList>
    </citation>
    <scope>NUCLEOTIDE SEQUENCE [LARGE SCALE GENOMIC DNA]</scope>
</reference>
<dbReference type="OrthoDB" id="6433129at2759"/>
<sequence length="319" mass="35859">MDRSLIKTRKNTQKKELRGLKLAYNVTILSASGAVIQTVRSRSLKLEESDSHSKGNIRKKRKLDDVDVINRFELDRVPSLQDAFRNLPPFEKDWINSPPTNFTFHELSPTDKPANDSSEFKLELSKDEEHVFSGRYRSNSAVNWWYSVESYSNVTHFNFTDTESEVDNILEDRTAVTRKQDEDHVVSRVPGLRSGRWSTFDEVVLESPTTPGVTVTLPPQAETPNVTTRYILLQSGRIVAINVTSVSNVFKSTSGSNGGNKPSLPPVYFGARIRKSNSSATNNVNEINKRPNVESADVKPVNLGPNRVNTQVSPERLQN</sequence>
<feature type="non-terminal residue" evidence="2">
    <location>
        <position position="319"/>
    </location>
</feature>
<evidence type="ECO:0000256" key="1">
    <source>
        <dbReference type="SAM" id="MobiDB-lite"/>
    </source>
</evidence>
<organism evidence="2 3">
    <name type="scientific">Araneus ventricosus</name>
    <name type="common">Orbweaver spider</name>
    <name type="synonym">Epeira ventricosa</name>
    <dbReference type="NCBI Taxonomy" id="182803"/>
    <lineage>
        <taxon>Eukaryota</taxon>
        <taxon>Metazoa</taxon>
        <taxon>Ecdysozoa</taxon>
        <taxon>Arthropoda</taxon>
        <taxon>Chelicerata</taxon>
        <taxon>Arachnida</taxon>
        <taxon>Araneae</taxon>
        <taxon>Araneomorphae</taxon>
        <taxon>Entelegynae</taxon>
        <taxon>Araneoidea</taxon>
        <taxon>Araneidae</taxon>
        <taxon>Araneus</taxon>
    </lineage>
</organism>
<proteinExistence type="predicted"/>
<accession>A0A4Y2VJK0</accession>
<name>A0A4Y2VJK0_ARAVE</name>
<comment type="caution">
    <text evidence="2">The sequence shown here is derived from an EMBL/GenBank/DDBJ whole genome shotgun (WGS) entry which is preliminary data.</text>
</comment>
<dbReference type="EMBL" id="BGPR01047815">
    <property type="protein sequence ID" value="GBO24841.1"/>
    <property type="molecule type" value="Genomic_DNA"/>
</dbReference>
<gene>
    <name evidence="2" type="ORF">AVEN_92741_1</name>
</gene>